<organism evidence="2">
    <name type="scientific">hydrothermal vent metagenome</name>
    <dbReference type="NCBI Taxonomy" id="652676"/>
    <lineage>
        <taxon>unclassified sequences</taxon>
        <taxon>metagenomes</taxon>
        <taxon>ecological metagenomes</taxon>
    </lineage>
</organism>
<feature type="non-terminal residue" evidence="2">
    <location>
        <position position="94"/>
    </location>
</feature>
<feature type="transmembrane region" description="Helical" evidence="1">
    <location>
        <begin position="7"/>
        <end position="25"/>
    </location>
</feature>
<evidence type="ECO:0000313" key="2">
    <source>
        <dbReference type="EMBL" id="VAW27390.1"/>
    </source>
</evidence>
<evidence type="ECO:0000256" key="1">
    <source>
        <dbReference type="SAM" id="Phobius"/>
    </source>
</evidence>
<accession>A0A3B0UE43</accession>
<name>A0A3B0UE43_9ZZZZ</name>
<gene>
    <name evidence="2" type="ORF">MNBD_BACTEROID07-1160</name>
</gene>
<reference evidence="2" key="1">
    <citation type="submission" date="2018-06" db="EMBL/GenBank/DDBJ databases">
        <authorList>
            <person name="Zhirakovskaya E."/>
        </authorList>
    </citation>
    <scope>NUCLEOTIDE SEQUENCE</scope>
</reference>
<proteinExistence type="predicted"/>
<sequence length="94" mass="10689">MRPAKKWWQGIILLFIGVLIFYYLFKHPGTFAPLKNLTFTSALLLVSLRATMLLVNGLLLKDAALFFRVKLRPKEWIGLSFVTALGNYLTPFSG</sequence>
<keyword evidence="1" id="KW-1133">Transmembrane helix</keyword>
<dbReference type="EMBL" id="UOET01000102">
    <property type="protein sequence ID" value="VAW27390.1"/>
    <property type="molecule type" value="Genomic_DNA"/>
</dbReference>
<keyword evidence="1" id="KW-0812">Transmembrane</keyword>
<keyword evidence="1" id="KW-0472">Membrane</keyword>
<feature type="transmembrane region" description="Helical" evidence="1">
    <location>
        <begin position="37"/>
        <end position="60"/>
    </location>
</feature>
<protein>
    <submittedName>
        <fullName evidence="2">Uncharacterized protein</fullName>
    </submittedName>
</protein>
<dbReference type="AlphaFoldDB" id="A0A3B0UE43"/>